<dbReference type="InterPro" id="IPR043472">
    <property type="entry name" value="Macro_dom-like"/>
</dbReference>
<dbReference type="Proteomes" id="UP000284403">
    <property type="component" value="Unassembled WGS sequence"/>
</dbReference>
<feature type="domain" description="Macro" evidence="2">
    <location>
        <begin position="112"/>
        <end position="287"/>
    </location>
</feature>
<evidence type="ECO:0000313" key="3">
    <source>
        <dbReference type="EMBL" id="RNF20049.1"/>
    </source>
</evidence>
<comment type="caution">
    <text evidence="3">The sequence shown here is derived from an EMBL/GenBank/DDBJ whole genome shotgun (WGS) entry which is preliminary data.</text>
</comment>
<dbReference type="GeneID" id="40317489"/>
<dbReference type="Pfam" id="PF01661">
    <property type="entry name" value="Macro"/>
    <property type="match status" value="1"/>
</dbReference>
<dbReference type="SMART" id="SM00506">
    <property type="entry name" value="A1pp"/>
    <property type="match status" value="1"/>
</dbReference>
<proteinExistence type="predicted"/>
<dbReference type="AlphaFoldDB" id="A0A3R7L5D7"/>
<protein>
    <submittedName>
        <fullName evidence="3">Appr-1-p processing domain-containing protein</fullName>
    </submittedName>
</protein>
<name>A0A3R7L5D7_9TRYP</name>
<dbReference type="RefSeq" id="XP_029229074.1">
    <property type="nucleotide sequence ID" value="XM_029370795.1"/>
</dbReference>
<gene>
    <name evidence="3" type="ORF">Tco025E_03878</name>
</gene>
<dbReference type="PANTHER" id="PTHR11106">
    <property type="entry name" value="GANGLIOSIDE INDUCED DIFFERENTIATION ASSOCIATED PROTEIN 2-RELATED"/>
    <property type="match status" value="1"/>
</dbReference>
<keyword evidence="4" id="KW-1185">Reference proteome</keyword>
<sequence>MDKAPTPGERPGGQAAAEGAAPAREPYRSAGAEEGGAGTPVKFVTYSAAEPVPSQNQARRISPSRAQILAAPLSPAEKAMFDMPIERWMTVDRSALAGWRCAVPHPVTLGDLPPVDPSHRILRHIALYKGAVTNLQLDAIVNAASTRCLGGGGVDGAIHAAAGPLLRRECATFEGCRVGQCRLTKGYMLPARYVLHTVGPTLEKPECLRSCYRSVLSLAHQNRLRTVGFCCVATGVYGYPLLSATRIAVNETVEYLKKHTAAFDLCCFACFRPEEYTAYTDCLRECVGATPTPPVDA</sequence>
<dbReference type="CDD" id="cd02908">
    <property type="entry name" value="Macro_OAADPr_deacetylase"/>
    <property type="match status" value="1"/>
</dbReference>
<dbReference type="Gene3D" id="3.40.220.10">
    <property type="entry name" value="Leucine Aminopeptidase, subunit E, domain 1"/>
    <property type="match status" value="1"/>
</dbReference>
<evidence type="ECO:0000313" key="4">
    <source>
        <dbReference type="Proteomes" id="UP000284403"/>
    </source>
</evidence>
<evidence type="ECO:0000256" key="1">
    <source>
        <dbReference type="SAM" id="MobiDB-lite"/>
    </source>
</evidence>
<feature type="compositionally biased region" description="Low complexity" evidence="1">
    <location>
        <begin position="7"/>
        <end position="24"/>
    </location>
</feature>
<reference evidence="3 4" key="1">
    <citation type="journal article" date="2018" name="BMC Genomics">
        <title>Genomic comparison of Trypanosoma conorhini and Trypanosoma rangeli to Trypanosoma cruzi strains of high and low virulence.</title>
        <authorList>
            <person name="Bradwell K.R."/>
            <person name="Koparde V.N."/>
            <person name="Matveyev A.V."/>
            <person name="Serrano M.G."/>
            <person name="Alves J.M."/>
            <person name="Parikh H."/>
            <person name="Huang B."/>
            <person name="Lee V."/>
            <person name="Espinosa-Alvarez O."/>
            <person name="Ortiz P.A."/>
            <person name="Costa-Martins A.G."/>
            <person name="Teixeira M.M."/>
            <person name="Buck G.A."/>
        </authorList>
    </citation>
    <scope>NUCLEOTIDE SEQUENCE [LARGE SCALE GENOMIC DNA]</scope>
    <source>
        <strain evidence="3 4">025E</strain>
    </source>
</reference>
<dbReference type="PANTHER" id="PTHR11106:SF27">
    <property type="entry name" value="MACRO DOMAIN-CONTAINING PROTEIN"/>
    <property type="match status" value="1"/>
</dbReference>
<dbReference type="SUPFAM" id="SSF52949">
    <property type="entry name" value="Macro domain-like"/>
    <property type="match status" value="1"/>
</dbReference>
<dbReference type="EMBL" id="MKKU01000188">
    <property type="protein sequence ID" value="RNF20049.1"/>
    <property type="molecule type" value="Genomic_DNA"/>
</dbReference>
<organism evidence="3 4">
    <name type="scientific">Trypanosoma conorhini</name>
    <dbReference type="NCBI Taxonomy" id="83891"/>
    <lineage>
        <taxon>Eukaryota</taxon>
        <taxon>Discoba</taxon>
        <taxon>Euglenozoa</taxon>
        <taxon>Kinetoplastea</taxon>
        <taxon>Metakinetoplastina</taxon>
        <taxon>Trypanosomatida</taxon>
        <taxon>Trypanosomatidae</taxon>
        <taxon>Trypanosoma</taxon>
    </lineage>
</organism>
<feature type="region of interest" description="Disordered" evidence="1">
    <location>
        <begin position="1"/>
        <end position="38"/>
    </location>
</feature>
<evidence type="ECO:0000259" key="2">
    <source>
        <dbReference type="PROSITE" id="PS51154"/>
    </source>
</evidence>
<dbReference type="OrthoDB" id="6133115at2759"/>
<dbReference type="InterPro" id="IPR002589">
    <property type="entry name" value="Macro_dom"/>
</dbReference>
<dbReference type="PROSITE" id="PS51154">
    <property type="entry name" value="MACRO"/>
    <property type="match status" value="1"/>
</dbReference>
<accession>A0A3R7L5D7</accession>